<name>A0ABV9Q3V2_9BACL</name>
<proteinExistence type="predicted"/>
<feature type="transmembrane region" description="Helical" evidence="6">
    <location>
        <begin position="142"/>
        <end position="161"/>
    </location>
</feature>
<evidence type="ECO:0000313" key="8">
    <source>
        <dbReference type="EMBL" id="MFC4767942.1"/>
    </source>
</evidence>
<dbReference type="Proteomes" id="UP001596002">
    <property type="component" value="Unassembled WGS sequence"/>
</dbReference>
<comment type="caution">
    <text evidence="8">The sequence shown here is derived from an EMBL/GenBank/DDBJ whole genome shotgun (WGS) entry which is preliminary data.</text>
</comment>
<evidence type="ECO:0000259" key="7">
    <source>
        <dbReference type="Pfam" id="PF00482"/>
    </source>
</evidence>
<comment type="subcellular location">
    <subcellularLocation>
        <location evidence="1">Cell membrane</location>
        <topology evidence="1">Multi-pass membrane protein</topology>
    </subcellularLocation>
</comment>
<dbReference type="PANTHER" id="PTHR35007">
    <property type="entry name" value="INTEGRAL MEMBRANE PROTEIN-RELATED"/>
    <property type="match status" value="1"/>
</dbReference>
<feature type="transmembrane region" description="Helical" evidence="6">
    <location>
        <begin position="115"/>
        <end position="136"/>
    </location>
</feature>
<feature type="transmembrane region" description="Helical" evidence="6">
    <location>
        <begin position="292"/>
        <end position="313"/>
    </location>
</feature>
<protein>
    <submittedName>
        <fullName evidence="8">Type II secretion system F family protein</fullName>
    </submittedName>
</protein>
<dbReference type="Gene3D" id="1.20.81.30">
    <property type="entry name" value="Type II secretion system (T2SS), domain F"/>
    <property type="match status" value="1"/>
</dbReference>
<dbReference type="Pfam" id="PF00482">
    <property type="entry name" value="T2SSF"/>
    <property type="match status" value="1"/>
</dbReference>
<feature type="domain" description="Type II secretion system protein GspF" evidence="7">
    <location>
        <begin position="179"/>
        <end position="305"/>
    </location>
</feature>
<dbReference type="PANTHER" id="PTHR35007:SF2">
    <property type="entry name" value="PILUS ASSEMBLE PROTEIN"/>
    <property type="match status" value="1"/>
</dbReference>
<gene>
    <name evidence="8" type="ORF">ACFO8Q_11315</name>
</gene>
<keyword evidence="2" id="KW-1003">Cell membrane</keyword>
<evidence type="ECO:0000256" key="3">
    <source>
        <dbReference type="ARBA" id="ARBA00022692"/>
    </source>
</evidence>
<evidence type="ECO:0000256" key="6">
    <source>
        <dbReference type="SAM" id="Phobius"/>
    </source>
</evidence>
<keyword evidence="9" id="KW-1185">Reference proteome</keyword>
<dbReference type="InterPro" id="IPR018076">
    <property type="entry name" value="T2SS_GspF_dom"/>
</dbReference>
<keyword evidence="3 6" id="KW-0812">Transmembrane</keyword>
<dbReference type="RefSeq" id="WP_380025862.1">
    <property type="nucleotide sequence ID" value="NZ_JBHSHC010000093.1"/>
</dbReference>
<keyword evidence="5 6" id="KW-0472">Membrane</keyword>
<evidence type="ECO:0000313" key="9">
    <source>
        <dbReference type="Proteomes" id="UP001596002"/>
    </source>
</evidence>
<evidence type="ECO:0000256" key="4">
    <source>
        <dbReference type="ARBA" id="ARBA00022989"/>
    </source>
</evidence>
<dbReference type="EMBL" id="JBHSHC010000093">
    <property type="protein sequence ID" value="MFC4767942.1"/>
    <property type="molecule type" value="Genomic_DNA"/>
</dbReference>
<keyword evidence="4 6" id="KW-1133">Transmembrane helix</keyword>
<evidence type="ECO:0000256" key="5">
    <source>
        <dbReference type="ARBA" id="ARBA00023136"/>
    </source>
</evidence>
<accession>A0ABV9Q3V2</accession>
<dbReference type="InterPro" id="IPR042094">
    <property type="entry name" value="T2SS_GspF_sf"/>
</dbReference>
<evidence type="ECO:0000256" key="2">
    <source>
        <dbReference type="ARBA" id="ARBA00022475"/>
    </source>
</evidence>
<feature type="transmembrane region" description="Helical" evidence="6">
    <location>
        <begin position="6"/>
        <end position="26"/>
    </location>
</feature>
<organism evidence="8 9">
    <name type="scientific">Effusibacillus consociatus</name>
    <dbReference type="NCBI Taxonomy" id="1117041"/>
    <lineage>
        <taxon>Bacteria</taxon>
        <taxon>Bacillati</taxon>
        <taxon>Bacillota</taxon>
        <taxon>Bacilli</taxon>
        <taxon>Bacillales</taxon>
        <taxon>Alicyclobacillaceae</taxon>
        <taxon>Effusibacillus</taxon>
    </lineage>
</organism>
<evidence type="ECO:0000256" key="1">
    <source>
        <dbReference type="ARBA" id="ARBA00004651"/>
    </source>
</evidence>
<reference evidence="9" key="1">
    <citation type="journal article" date="2019" name="Int. J. Syst. Evol. Microbiol.">
        <title>The Global Catalogue of Microorganisms (GCM) 10K type strain sequencing project: providing services to taxonomists for standard genome sequencing and annotation.</title>
        <authorList>
            <consortium name="The Broad Institute Genomics Platform"/>
            <consortium name="The Broad Institute Genome Sequencing Center for Infectious Disease"/>
            <person name="Wu L."/>
            <person name="Ma J."/>
        </authorList>
    </citation>
    <scope>NUCLEOTIDE SEQUENCE [LARGE SCALE GENOMIC DNA]</scope>
    <source>
        <strain evidence="9">WYCCWR 12678</strain>
    </source>
</reference>
<sequence>MENLLLVLTSFLFFTLVTAGILQVLFKSRILMENRISRLLTFDGAGRPTEDSPLNGVDDEKSKVPPIGERVLKPLWEKIRNYTFGKMSAHTARTLEKKLRDAGYPFQLTPADYKMLQVILGAVFFSVILLLFLPVSKDFGKIFVLALVAGVFGVLYPNYYLNARRKQRTIAIQKQMPDFFDMVNVSIEAGMGLDAAISKVCKRMNGPLADEFQRTLDEMKLGKSRREAFSDLRDRVPSEAFRSVMSALIQADQLGMGMAKVLRAQTHRIREQRRQAAKEQAMKAPVKMMIPMVLFMFPTLFVVLLGPIVVQLVTKWM</sequence>